<keyword evidence="2" id="KW-1185">Reference proteome</keyword>
<evidence type="ECO:0000313" key="2">
    <source>
        <dbReference type="Proteomes" id="UP000634136"/>
    </source>
</evidence>
<accession>A0A834SRH7</accession>
<name>A0A834SRH7_9FABA</name>
<organism evidence="1 2">
    <name type="scientific">Senna tora</name>
    <dbReference type="NCBI Taxonomy" id="362788"/>
    <lineage>
        <taxon>Eukaryota</taxon>
        <taxon>Viridiplantae</taxon>
        <taxon>Streptophyta</taxon>
        <taxon>Embryophyta</taxon>
        <taxon>Tracheophyta</taxon>
        <taxon>Spermatophyta</taxon>
        <taxon>Magnoliopsida</taxon>
        <taxon>eudicotyledons</taxon>
        <taxon>Gunneridae</taxon>
        <taxon>Pentapetalae</taxon>
        <taxon>rosids</taxon>
        <taxon>fabids</taxon>
        <taxon>Fabales</taxon>
        <taxon>Fabaceae</taxon>
        <taxon>Caesalpinioideae</taxon>
        <taxon>Cassia clade</taxon>
        <taxon>Senna</taxon>
    </lineage>
</organism>
<protein>
    <submittedName>
        <fullName evidence="1">Indole-3-acetic acid-induced protein ARG7</fullName>
    </submittedName>
</protein>
<sequence>MESSLPLHPLPNLYGVSSSRLILMRSFDSAVDDRGGSKLTGIRQIKVAEEFGFEQNGGLTIPCKIETFKFLLNYMENNNQKDQSDESSCKLIPLSAIISY</sequence>
<gene>
    <name evidence="1" type="ORF">G2W53_039761</name>
</gene>
<dbReference type="Proteomes" id="UP000634136">
    <property type="component" value="Unassembled WGS sequence"/>
</dbReference>
<comment type="caution">
    <text evidence="1">The sequence shown here is derived from an EMBL/GenBank/DDBJ whole genome shotgun (WGS) entry which is preliminary data.</text>
</comment>
<proteinExistence type="predicted"/>
<dbReference type="EMBL" id="JAAIUW010000012">
    <property type="protein sequence ID" value="KAF7807600.1"/>
    <property type="molecule type" value="Genomic_DNA"/>
</dbReference>
<reference evidence="1" key="1">
    <citation type="submission" date="2020-09" db="EMBL/GenBank/DDBJ databases">
        <title>Genome-Enabled Discovery of Anthraquinone Biosynthesis in Senna tora.</title>
        <authorList>
            <person name="Kang S.-H."/>
            <person name="Pandey R.P."/>
            <person name="Lee C.-M."/>
            <person name="Sim J.-S."/>
            <person name="Jeong J.-T."/>
            <person name="Choi B.-S."/>
            <person name="Jung M."/>
            <person name="Ginzburg D."/>
            <person name="Zhao K."/>
            <person name="Won S.Y."/>
            <person name="Oh T.-J."/>
            <person name="Yu Y."/>
            <person name="Kim N.-H."/>
            <person name="Lee O.R."/>
            <person name="Lee T.-H."/>
            <person name="Bashyal P."/>
            <person name="Kim T.-S."/>
            <person name="Lee W.-H."/>
            <person name="Kawkins C."/>
            <person name="Kim C.-K."/>
            <person name="Kim J.S."/>
            <person name="Ahn B.O."/>
            <person name="Rhee S.Y."/>
            <person name="Sohng J.K."/>
        </authorList>
    </citation>
    <scope>NUCLEOTIDE SEQUENCE</scope>
    <source>
        <tissue evidence="1">Leaf</tissue>
    </source>
</reference>
<dbReference type="AlphaFoldDB" id="A0A834SRH7"/>
<dbReference type="OrthoDB" id="1916968at2759"/>
<evidence type="ECO:0000313" key="1">
    <source>
        <dbReference type="EMBL" id="KAF7807600.1"/>
    </source>
</evidence>